<dbReference type="Pfam" id="PF00293">
    <property type="entry name" value="NUDIX"/>
    <property type="match status" value="1"/>
</dbReference>
<evidence type="ECO:0000256" key="1">
    <source>
        <dbReference type="ARBA" id="ARBA00022801"/>
    </source>
</evidence>
<keyword evidence="1 3" id="KW-0378">Hydrolase</keyword>
<comment type="caution">
    <text evidence="3">The sequence shown here is derived from an EMBL/GenBank/DDBJ whole genome shotgun (WGS) entry which is preliminary data.</text>
</comment>
<dbReference type="EMBL" id="JACOOT010000036">
    <property type="protein sequence ID" value="MBC5652460.1"/>
    <property type="molecule type" value="Genomic_DNA"/>
</dbReference>
<evidence type="ECO:0000313" key="4">
    <source>
        <dbReference type="Proteomes" id="UP000652847"/>
    </source>
</evidence>
<dbReference type="SUPFAM" id="SSF55811">
    <property type="entry name" value="Nudix"/>
    <property type="match status" value="1"/>
</dbReference>
<proteinExistence type="predicted"/>
<dbReference type="AlphaFoldDB" id="A0A8I0DS25"/>
<dbReference type="Gene3D" id="3.90.79.10">
    <property type="entry name" value="Nucleoside Triphosphate Pyrophosphohydrolase"/>
    <property type="match status" value="1"/>
</dbReference>
<dbReference type="GO" id="GO:0016787">
    <property type="term" value="F:hydrolase activity"/>
    <property type="evidence" value="ECO:0007669"/>
    <property type="project" value="UniProtKB-KW"/>
</dbReference>
<name>A0A8I0DS25_9FIRM</name>
<dbReference type="CDD" id="cd03424">
    <property type="entry name" value="NUDIX_ADPRase_Nudt5_UGPPase_Nudt14"/>
    <property type="match status" value="1"/>
</dbReference>
<feature type="domain" description="Nudix hydrolase" evidence="2">
    <location>
        <begin position="50"/>
        <end position="187"/>
    </location>
</feature>
<reference evidence="3 4" key="1">
    <citation type="submission" date="2020-08" db="EMBL/GenBank/DDBJ databases">
        <title>Genome public.</title>
        <authorList>
            <person name="Liu C."/>
            <person name="Sun Q."/>
        </authorList>
    </citation>
    <scope>NUCLEOTIDE SEQUENCE [LARGE SCALE GENOMIC DNA]</scope>
    <source>
        <strain evidence="3 4">BX17</strain>
    </source>
</reference>
<dbReference type="Proteomes" id="UP000652847">
    <property type="component" value="Unassembled WGS sequence"/>
</dbReference>
<dbReference type="PANTHER" id="PTHR11839">
    <property type="entry name" value="UDP/ADP-SUGAR PYROPHOSPHATASE"/>
    <property type="match status" value="1"/>
</dbReference>
<dbReference type="GO" id="GO:0019693">
    <property type="term" value="P:ribose phosphate metabolic process"/>
    <property type="evidence" value="ECO:0007669"/>
    <property type="project" value="TreeGrafter"/>
</dbReference>
<dbReference type="InterPro" id="IPR000086">
    <property type="entry name" value="NUDIX_hydrolase_dom"/>
</dbReference>
<dbReference type="GO" id="GO:0006753">
    <property type="term" value="P:nucleoside phosphate metabolic process"/>
    <property type="evidence" value="ECO:0007669"/>
    <property type="project" value="TreeGrafter"/>
</dbReference>
<dbReference type="InterPro" id="IPR015797">
    <property type="entry name" value="NUDIX_hydrolase-like_dom_sf"/>
</dbReference>
<gene>
    <name evidence="3" type="ORF">H8S54_15440</name>
</gene>
<dbReference type="RefSeq" id="WP_021925687.1">
    <property type="nucleotide sequence ID" value="NZ_JACOOT010000036.1"/>
</dbReference>
<accession>A0A8I0DS25</accession>
<keyword evidence="4" id="KW-1185">Reference proteome</keyword>
<evidence type="ECO:0000313" key="3">
    <source>
        <dbReference type="EMBL" id="MBC5652460.1"/>
    </source>
</evidence>
<dbReference type="InterPro" id="IPR020084">
    <property type="entry name" value="NUDIX_hydrolase_CS"/>
</dbReference>
<dbReference type="PANTHER" id="PTHR11839:SF1">
    <property type="entry name" value="ADP-SUGAR PYROPHOSPHATASE"/>
    <property type="match status" value="1"/>
</dbReference>
<sequence>MGKINSITKQTDNRYVNLYNVKATSVHNTPVNYFVASRARDVESLKLVTRKNKPDGVIIYSIYGENHDKVVLIRQYRYTLGDYIYEFPAGLVEPDENYHEGAVREMYEETGLKLEPIPVAEAYQKPYFTTVGMTDESCATVYGYASGQISSKAQEATEEIEVVLADKEEVKRILQEENVAIMTAYMLMHFLEDKEPFAFLNQIK</sequence>
<dbReference type="PROSITE" id="PS51462">
    <property type="entry name" value="NUDIX"/>
    <property type="match status" value="1"/>
</dbReference>
<protein>
    <submittedName>
        <fullName evidence="3">NUDIX hydrolase</fullName>
    </submittedName>
</protein>
<evidence type="ECO:0000259" key="2">
    <source>
        <dbReference type="PROSITE" id="PS51462"/>
    </source>
</evidence>
<organism evidence="3 4">
    <name type="scientific">Blautia segnis</name>
    <dbReference type="NCBI Taxonomy" id="2763030"/>
    <lineage>
        <taxon>Bacteria</taxon>
        <taxon>Bacillati</taxon>
        <taxon>Bacillota</taxon>
        <taxon>Clostridia</taxon>
        <taxon>Lachnospirales</taxon>
        <taxon>Lachnospiraceae</taxon>
        <taxon>Blautia</taxon>
    </lineage>
</organism>
<dbReference type="PROSITE" id="PS00893">
    <property type="entry name" value="NUDIX_BOX"/>
    <property type="match status" value="1"/>
</dbReference>